<keyword evidence="2 3" id="KW-0040">ANK repeat</keyword>
<feature type="repeat" description="ANK" evidence="3">
    <location>
        <begin position="1177"/>
        <end position="1201"/>
    </location>
</feature>
<reference evidence="6 7" key="1">
    <citation type="submission" date="2020-05" db="EMBL/GenBank/DDBJ databases">
        <title>Identification and distribution of gene clusters putatively required for synthesis of sphingolipid metabolism inhibitors in phylogenetically diverse species of the filamentous fungus Fusarium.</title>
        <authorList>
            <person name="Kim H.-S."/>
            <person name="Busman M."/>
            <person name="Brown D.W."/>
            <person name="Divon H."/>
            <person name="Uhlig S."/>
            <person name="Proctor R.H."/>
        </authorList>
    </citation>
    <scope>NUCLEOTIDE SEQUENCE [LARGE SCALE GENOMIC DNA]</scope>
    <source>
        <strain evidence="6 7">NRRL 36939</strain>
    </source>
</reference>
<gene>
    <name evidence="6" type="ORF">FPCIR_1076</name>
</gene>
<name>A0A8H5PUZ9_9HYPO</name>
<dbReference type="Pfam" id="PF14479">
    <property type="entry name" value="HeLo"/>
    <property type="match status" value="1"/>
</dbReference>
<dbReference type="OrthoDB" id="539213at2759"/>
<organism evidence="6 7">
    <name type="scientific">Fusarium pseudocircinatum</name>
    <dbReference type="NCBI Taxonomy" id="56676"/>
    <lineage>
        <taxon>Eukaryota</taxon>
        <taxon>Fungi</taxon>
        <taxon>Dikarya</taxon>
        <taxon>Ascomycota</taxon>
        <taxon>Pezizomycotina</taxon>
        <taxon>Sordariomycetes</taxon>
        <taxon>Hypocreomycetidae</taxon>
        <taxon>Hypocreales</taxon>
        <taxon>Nectriaceae</taxon>
        <taxon>Fusarium</taxon>
        <taxon>Fusarium fujikuroi species complex</taxon>
    </lineage>
</organism>
<protein>
    <submittedName>
        <fullName evidence="6">Ankyrin</fullName>
    </submittedName>
</protein>
<accession>A0A8H5PUZ9</accession>
<dbReference type="SMART" id="SM00248">
    <property type="entry name" value="ANK"/>
    <property type="match status" value="14"/>
</dbReference>
<sequence>MEVTGLAVGVVGLAGLFSVCLDSLSRFQTYRESNSETHVLDTRFRAVRARFEQWGVSVGISNGRLQPDHHRGLDNKETANLIESILQIIAKTICDESILQRSRTRPRSQSGQLGSLSQSRGKRLKWALGGKESRHEQVDIFEKLVQQLHNLIPPEEKGHNYGELESTVWVEDIRQMLTKIEEGIKSEIQRDVLSWLGKSATNDKYEDSLAKRVDTTCEWIFERPTFRSWLSPSDPTRPGVLWIKGPAGFGKTILSAHIVHRLSQTLDTPVAHFFFTSDHESREDPFAALRSWHRQVAAKTNAAFECIRRVWENDSSEQASRKTLVDLFKQMITAVPGCVFIADGLDECSQLGSGDASVARFLRDIMGAVAGTDARLLLVSRDEPEIRKALGDQKETLSEYRIGTNDVQADTSAYSQSVVDRKLRGKSEDLRLAISKSMSEKCQGQFLWIKLQEQSLRNTMSKKRLHEVVENTPSGLDCLYDQNWSRIMRMLDQDRDWTFALLRWTAFTSFPLPIYQLVEAVLMDQYGELDPDECPEDIDDQYISGEIQGLCGPFVEVHDNEKDPSPELRTLHMPHFSVRQYLVQHLPAPLWMQPKDMMDIEGEMIHHTAIARACVQYLSLSEVWEEDNDPYLRSKFFLMYSAFFWAKHAKRGFMDPSLRDLSKAFLKSNNICFNSLLNFLAQSQGSSSALMFQQQLRPFEYMLYEGWIRMAEILIEDADINEVGALGRSAIFAACVSGSAESVKMLIRRGAHLNTTDIDGLTCLHEAAFRGFEEIVRMLVESNIDLSSQTKNGMTPLHFAARGGNMKCYQYLLAQGADASVRDMNGSSVVHHTCVHAGHAELLRFILQNGPNGLATDHAYKTGSPLLLVAGNGDIDMANVLFEFGASSSLFGTEFNGEMPLQHASSSGHVELVASFLEHGAERTLSTANKAGNTALHLACTVPGHDSMISLLLRPGVEESILKENKEGDTPLHVASRAGHASYVKLILQYSEPGHQRLLEMKNNKLETPLCLASSLGNFAVVRELLSFKAQTTFSVSNEAHRTPLFIAAYIGHAEIVKALLEYGAEDTLDMFDVCDDSPLWAASVGGSSEVVKELLSHGAGRTITASNSRGETPLHVAVITSVELMKLLLEVPGVSVNQKTTYGFSPLFIASRNGYLSMVELLLSVDSVDQDSENWLGLGPLFAAVANGHLEVTKLLLSKGCHAQHQVSIGRDLLWWAQRSNTPDLIQLLQTQEPLDGTASDSCSALPGIFTNLESLSRDAETVHCTPDLLIQYPFLVFLKQFHKSSDRNIDETLRFLADRVFYFLIDRLSLPCPRQKRFVRPNRFKTLRPVNTSCLECARPAPRQQS</sequence>
<dbReference type="Gene3D" id="1.20.120.1020">
    <property type="entry name" value="Prion-inhibition and propagation, HeLo domain"/>
    <property type="match status" value="1"/>
</dbReference>
<dbReference type="EMBL" id="JAAOAS010000021">
    <property type="protein sequence ID" value="KAF5604015.1"/>
    <property type="molecule type" value="Genomic_DNA"/>
</dbReference>
<proteinExistence type="predicted"/>
<evidence type="ECO:0000256" key="3">
    <source>
        <dbReference type="PROSITE-ProRule" id="PRU00023"/>
    </source>
</evidence>
<dbReference type="Gene3D" id="1.25.40.20">
    <property type="entry name" value="Ankyrin repeat-containing domain"/>
    <property type="match status" value="3"/>
</dbReference>
<evidence type="ECO:0000259" key="5">
    <source>
        <dbReference type="Pfam" id="PF24883"/>
    </source>
</evidence>
<comment type="caution">
    <text evidence="6">The sequence shown here is derived from an EMBL/GenBank/DDBJ whole genome shotgun (WGS) entry which is preliminary data.</text>
</comment>
<feature type="repeat" description="ANK" evidence="3">
    <location>
        <begin position="1040"/>
        <end position="1066"/>
    </location>
</feature>
<feature type="repeat" description="ANK" evidence="3">
    <location>
        <begin position="896"/>
        <end position="928"/>
    </location>
</feature>
<dbReference type="Pfam" id="PF12796">
    <property type="entry name" value="Ank_2"/>
    <property type="match status" value="4"/>
</dbReference>
<evidence type="ECO:0000313" key="7">
    <source>
        <dbReference type="Proteomes" id="UP000546213"/>
    </source>
</evidence>
<dbReference type="InterPro" id="IPR056884">
    <property type="entry name" value="NPHP3-like_N"/>
</dbReference>
<dbReference type="InterPro" id="IPR038305">
    <property type="entry name" value="HeLo_sf"/>
</dbReference>
<feature type="domain" description="Nephrocystin 3-like N-terminal" evidence="5">
    <location>
        <begin position="216"/>
        <end position="381"/>
    </location>
</feature>
<keyword evidence="1" id="KW-0677">Repeat</keyword>
<dbReference type="SUPFAM" id="SSF48403">
    <property type="entry name" value="Ankyrin repeat"/>
    <property type="match status" value="2"/>
</dbReference>
<feature type="repeat" description="ANK" evidence="3">
    <location>
        <begin position="726"/>
        <end position="758"/>
    </location>
</feature>
<dbReference type="Pfam" id="PF00023">
    <property type="entry name" value="Ank"/>
    <property type="match status" value="2"/>
</dbReference>
<dbReference type="InterPro" id="IPR036770">
    <property type="entry name" value="Ankyrin_rpt-contain_sf"/>
</dbReference>
<dbReference type="InterPro" id="IPR029498">
    <property type="entry name" value="HeLo_dom"/>
</dbReference>
<feature type="repeat" description="ANK" evidence="3">
    <location>
        <begin position="931"/>
        <end position="964"/>
    </location>
</feature>
<feature type="repeat" description="ANK" evidence="3">
    <location>
        <begin position="792"/>
        <end position="824"/>
    </location>
</feature>
<dbReference type="PANTHER" id="PTHR24198">
    <property type="entry name" value="ANKYRIN REPEAT AND PROTEIN KINASE DOMAIN-CONTAINING PROTEIN"/>
    <property type="match status" value="1"/>
</dbReference>
<dbReference type="InterPro" id="IPR002110">
    <property type="entry name" value="Ankyrin_rpt"/>
</dbReference>
<feature type="domain" description="Prion-inhibition and propagation HeLo" evidence="4">
    <location>
        <begin position="5"/>
        <end position="101"/>
    </location>
</feature>
<dbReference type="PROSITE" id="PS50297">
    <property type="entry name" value="ANK_REP_REGION"/>
    <property type="match status" value="7"/>
</dbReference>
<dbReference type="Proteomes" id="UP000546213">
    <property type="component" value="Unassembled WGS sequence"/>
</dbReference>
<evidence type="ECO:0000256" key="1">
    <source>
        <dbReference type="ARBA" id="ARBA00022737"/>
    </source>
</evidence>
<feature type="repeat" description="ANK" evidence="3">
    <location>
        <begin position="967"/>
        <end position="989"/>
    </location>
</feature>
<evidence type="ECO:0000256" key="2">
    <source>
        <dbReference type="ARBA" id="ARBA00023043"/>
    </source>
</evidence>
<evidence type="ECO:0000259" key="4">
    <source>
        <dbReference type="Pfam" id="PF14479"/>
    </source>
</evidence>
<evidence type="ECO:0000313" key="6">
    <source>
        <dbReference type="EMBL" id="KAF5604015.1"/>
    </source>
</evidence>
<dbReference type="Pfam" id="PF24883">
    <property type="entry name" value="NPHP3_N"/>
    <property type="match status" value="1"/>
</dbReference>
<dbReference type="SUPFAM" id="SSF52540">
    <property type="entry name" value="P-loop containing nucleoside triphosphate hydrolases"/>
    <property type="match status" value="1"/>
</dbReference>
<dbReference type="PROSITE" id="PS50088">
    <property type="entry name" value="ANK_REPEAT"/>
    <property type="match status" value="8"/>
</dbReference>
<dbReference type="Gene3D" id="3.40.50.300">
    <property type="entry name" value="P-loop containing nucleotide triphosphate hydrolases"/>
    <property type="match status" value="1"/>
</dbReference>
<keyword evidence="7" id="KW-1185">Reference proteome</keyword>
<dbReference type="PANTHER" id="PTHR24198:SF165">
    <property type="entry name" value="ANKYRIN REPEAT-CONTAINING PROTEIN-RELATED"/>
    <property type="match status" value="1"/>
</dbReference>
<dbReference type="InterPro" id="IPR027417">
    <property type="entry name" value="P-loop_NTPase"/>
</dbReference>
<feature type="repeat" description="ANK" evidence="3">
    <location>
        <begin position="759"/>
        <end position="791"/>
    </location>
</feature>